<feature type="compositionally biased region" description="Basic and acidic residues" evidence="1">
    <location>
        <begin position="89"/>
        <end position="99"/>
    </location>
</feature>
<gene>
    <name evidence="2" type="ORF">DOTSEDRAFT_74166</name>
</gene>
<dbReference type="EMBL" id="KB446543">
    <property type="protein sequence ID" value="EME40507.1"/>
    <property type="molecule type" value="Genomic_DNA"/>
</dbReference>
<proteinExistence type="predicted"/>
<name>N1PDQ5_DOTSN</name>
<evidence type="ECO:0000256" key="1">
    <source>
        <dbReference type="SAM" id="MobiDB-lite"/>
    </source>
</evidence>
<protein>
    <submittedName>
        <fullName evidence="2">Uncharacterized protein</fullName>
    </submittedName>
</protein>
<reference evidence="2 3" key="2">
    <citation type="journal article" date="2012" name="PLoS Pathog.">
        <title>Diverse lifestyles and strategies of plant pathogenesis encoded in the genomes of eighteen Dothideomycetes fungi.</title>
        <authorList>
            <person name="Ohm R.A."/>
            <person name="Feau N."/>
            <person name="Henrissat B."/>
            <person name="Schoch C.L."/>
            <person name="Horwitz B.A."/>
            <person name="Barry K.W."/>
            <person name="Condon B.J."/>
            <person name="Copeland A.C."/>
            <person name="Dhillon B."/>
            <person name="Glaser F."/>
            <person name="Hesse C.N."/>
            <person name="Kosti I."/>
            <person name="LaButti K."/>
            <person name="Lindquist E.A."/>
            <person name="Lucas S."/>
            <person name="Salamov A.A."/>
            <person name="Bradshaw R.E."/>
            <person name="Ciuffetti L."/>
            <person name="Hamelin R.C."/>
            <person name="Kema G.H.J."/>
            <person name="Lawrence C."/>
            <person name="Scott J.A."/>
            <person name="Spatafora J.W."/>
            <person name="Turgeon B.G."/>
            <person name="de Wit P.J.G.M."/>
            <person name="Zhong S."/>
            <person name="Goodwin S.B."/>
            <person name="Grigoriev I.V."/>
        </authorList>
    </citation>
    <scope>NUCLEOTIDE SEQUENCE [LARGE SCALE GENOMIC DNA]</scope>
    <source>
        <strain evidence="3">NZE10 / CBS 128990</strain>
    </source>
</reference>
<organism evidence="2 3">
    <name type="scientific">Dothistroma septosporum (strain NZE10 / CBS 128990)</name>
    <name type="common">Red band needle blight fungus</name>
    <name type="synonym">Mycosphaerella pini</name>
    <dbReference type="NCBI Taxonomy" id="675120"/>
    <lineage>
        <taxon>Eukaryota</taxon>
        <taxon>Fungi</taxon>
        <taxon>Dikarya</taxon>
        <taxon>Ascomycota</taxon>
        <taxon>Pezizomycotina</taxon>
        <taxon>Dothideomycetes</taxon>
        <taxon>Dothideomycetidae</taxon>
        <taxon>Mycosphaerellales</taxon>
        <taxon>Mycosphaerellaceae</taxon>
        <taxon>Dothistroma</taxon>
    </lineage>
</organism>
<sequence length="218" mass="23452">MMLQGDTGPLHSEVTMGPSEDNYSGRDTEGLPAFEGEEGSQTAAKGARIEPGQKSVEPKSVVDHSTETAIFRTAAKSNEALDQGTFTRPTDEDISKPEKAQTDLLAGQKRAKKADQSDEAKIFVFKSLSVDRSAAAAHLAKKRIISSANDDTATVEANLQPLCKRIFAALTAFHGPPSSTWGEMYRQEYELGQANAAEVVKGMVADVEGGRQLRLRLA</sequence>
<dbReference type="Proteomes" id="UP000016933">
    <property type="component" value="Unassembled WGS sequence"/>
</dbReference>
<dbReference type="AlphaFoldDB" id="N1PDQ5"/>
<accession>N1PDQ5</accession>
<evidence type="ECO:0000313" key="2">
    <source>
        <dbReference type="EMBL" id="EME40507.1"/>
    </source>
</evidence>
<feature type="compositionally biased region" description="Basic and acidic residues" evidence="1">
    <location>
        <begin position="56"/>
        <end position="66"/>
    </location>
</feature>
<feature type="region of interest" description="Disordered" evidence="1">
    <location>
        <begin position="1"/>
        <end position="99"/>
    </location>
</feature>
<reference evidence="3" key="1">
    <citation type="journal article" date="2012" name="PLoS Genet.">
        <title>The genomes of the fungal plant pathogens Cladosporium fulvum and Dothistroma septosporum reveal adaptation to different hosts and lifestyles but also signatures of common ancestry.</title>
        <authorList>
            <person name="de Wit P.J.G.M."/>
            <person name="van der Burgt A."/>
            <person name="Oekmen B."/>
            <person name="Stergiopoulos I."/>
            <person name="Abd-Elsalam K.A."/>
            <person name="Aerts A.L."/>
            <person name="Bahkali A.H."/>
            <person name="Beenen H.G."/>
            <person name="Chettri P."/>
            <person name="Cox M.P."/>
            <person name="Datema E."/>
            <person name="de Vries R.P."/>
            <person name="Dhillon B."/>
            <person name="Ganley A.R."/>
            <person name="Griffiths S.A."/>
            <person name="Guo Y."/>
            <person name="Hamelin R.C."/>
            <person name="Henrissat B."/>
            <person name="Kabir M.S."/>
            <person name="Jashni M.K."/>
            <person name="Kema G."/>
            <person name="Klaubauf S."/>
            <person name="Lapidus A."/>
            <person name="Levasseur A."/>
            <person name="Lindquist E."/>
            <person name="Mehrabi R."/>
            <person name="Ohm R.A."/>
            <person name="Owen T.J."/>
            <person name="Salamov A."/>
            <person name="Schwelm A."/>
            <person name="Schijlen E."/>
            <person name="Sun H."/>
            <person name="van den Burg H.A."/>
            <person name="van Ham R.C.H.J."/>
            <person name="Zhang S."/>
            <person name="Goodwin S.B."/>
            <person name="Grigoriev I.V."/>
            <person name="Collemare J."/>
            <person name="Bradshaw R.E."/>
        </authorList>
    </citation>
    <scope>NUCLEOTIDE SEQUENCE [LARGE SCALE GENOMIC DNA]</scope>
    <source>
        <strain evidence="3">NZE10 / CBS 128990</strain>
    </source>
</reference>
<dbReference type="HOGENOM" id="CLU_1266869_0_0_1"/>
<evidence type="ECO:0000313" key="3">
    <source>
        <dbReference type="Proteomes" id="UP000016933"/>
    </source>
</evidence>
<keyword evidence="3" id="KW-1185">Reference proteome</keyword>